<dbReference type="AlphaFoldDB" id="A0A0N4U8L8"/>
<dbReference type="Proteomes" id="UP000274756">
    <property type="component" value="Unassembled WGS sequence"/>
</dbReference>
<protein>
    <submittedName>
        <fullName evidence="4">ZP domain-containing protein</fullName>
    </submittedName>
</protein>
<gene>
    <name evidence="1" type="ORF">DME_LOCUS265</name>
</gene>
<dbReference type="Proteomes" id="UP000038040">
    <property type="component" value="Unplaced"/>
</dbReference>
<reference evidence="4" key="1">
    <citation type="submission" date="2017-02" db="UniProtKB">
        <authorList>
            <consortium name="WormBaseParasite"/>
        </authorList>
    </citation>
    <scope>IDENTIFICATION</scope>
</reference>
<evidence type="ECO:0000313" key="2">
    <source>
        <dbReference type="Proteomes" id="UP000038040"/>
    </source>
</evidence>
<dbReference type="EMBL" id="UYYG01000002">
    <property type="protein sequence ID" value="VDN50292.1"/>
    <property type="molecule type" value="Genomic_DNA"/>
</dbReference>
<organism evidence="2 4">
    <name type="scientific">Dracunculus medinensis</name>
    <name type="common">Guinea worm</name>
    <dbReference type="NCBI Taxonomy" id="318479"/>
    <lineage>
        <taxon>Eukaryota</taxon>
        <taxon>Metazoa</taxon>
        <taxon>Ecdysozoa</taxon>
        <taxon>Nematoda</taxon>
        <taxon>Chromadorea</taxon>
        <taxon>Rhabditida</taxon>
        <taxon>Spirurina</taxon>
        <taxon>Dracunculoidea</taxon>
        <taxon>Dracunculidae</taxon>
        <taxon>Dracunculus</taxon>
    </lineage>
</organism>
<accession>A0A0N4U8L8</accession>
<keyword evidence="3" id="KW-1185">Reference proteome</keyword>
<evidence type="ECO:0000313" key="3">
    <source>
        <dbReference type="Proteomes" id="UP000274756"/>
    </source>
</evidence>
<evidence type="ECO:0000313" key="1">
    <source>
        <dbReference type="EMBL" id="VDN50292.1"/>
    </source>
</evidence>
<evidence type="ECO:0000313" key="4">
    <source>
        <dbReference type="WBParaSite" id="DME_0000339901-mRNA-1"/>
    </source>
</evidence>
<dbReference type="WBParaSite" id="DME_0000339901-mRNA-1">
    <property type="protein sequence ID" value="DME_0000339901-mRNA-1"/>
    <property type="gene ID" value="DME_0000339901"/>
</dbReference>
<proteinExistence type="predicted"/>
<sequence length="211" mass="23724">MIFVGQYIAVEELGCFYQSVKSFSEGDQIVIVGGRLQSFVGSSYTANDEDFGIINRRRCQIYVAAFGGEDVVASSLVVYEGIQQSCDIKLNMNHWKAACIDKWPSDISKIGIFFRCVARCNDFLRNNPTLENSIFLIFVRNFRVDHAPKVPYFYRETFSDVELCGCTTLGEIGCCVPKSPLVDSSLSEKNVDYDLAFSIVFAIIGFRKANY</sequence>
<reference evidence="1 3" key="2">
    <citation type="submission" date="2018-11" db="EMBL/GenBank/DDBJ databases">
        <authorList>
            <consortium name="Pathogen Informatics"/>
        </authorList>
    </citation>
    <scope>NUCLEOTIDE SEQUENCE [LARGE SCALE GENOMIC DNA]</scope>
</reference>
<name>A0A0N4U8L8_DRAME</name>